<evidence type="ECO:0000256" key="2">
    <source>
        <dbReference type="ARBA" id="ARBA00011322"/>
    </source>
</evidence>
<evidence type="ECO:0000256" key="3">
    <source>
        <dbReference type="ARBA" id="ARBA00013368"/>
    </source>
</evidence>
<comment type="similarity">
    <text evidence="1">Belongs to the SMC family. SbcC subfamily.</text>
</comment>
<accession>A0A074MG75</accession>
<feature type="coiled-coil region" evidence="4">
    <location>
        <begin position="206"/>
        <end position="281"/>
    </location>
</feature>
<dbReference type="Gene3D" id="3.40.50.300">
    <property type="entry name" value="P-loop containing nucleotide triphosphate hydrolases"/>
    <property type="match status" value="2"/>
</dbReference>
<dbReference type="AlphaFoldDB" id="A0A074MG75"/>
<dbReference type="InterPro" id="IPR027417">
    <property type="entry name" value="P-loop_NTPase"/>
</dbReference>
<dbReference type="STRING" id="1157490.EL26_04095"/>
<name>A0A074MG75_9BACL</name>
<dbReference type="Pfam" id="PF13476">
    <property type="entry name" value="AAA_23"/>
    <property type="match status" value="1"/>
</dbReference>
<sequence length="653" mass="75246">MIIKKMILNNFMAYYGEVGFEFPLTADRNVTIIYAPNDVGKTCFFNGIMFCLYGPQKGSDLKELINQNAIEEGKYEAYVSIIAEHEGNQLNITRTIRPKGIIKGQISSQNLDHQLGIWKNGEAMDNEPREAYDFINSIIHEDAAKYFFFDGEKIDAYNIASGADYKEAILRILGIKEIEFAISDFRTLVKEYENSRDALLVKETKGAELIKKRQGLLSEIEQYENDITIHKKELKEIQSRIVKREDELKKYEEIKSKIEERQQIRDTLKDLRDRAVVLDDEKMKVFRENGTMILGSILANELKPTIAELVGKPLTVLPSKEFLSQILKGDVCVCGEILTEQHIGHINDLIESLKDKDVEWQRTLERQRAIQGIDMFAQHSINAKAQYNDLCTKKVAVNREINTLEEREIELRSEVGNYNEQAVQRSADEIARLEAKGKETELKIERFNTLMEVKNKDLNELENEIAKYTVSKEKQEAEKRVNFARKTVEALTEYQERLIDQKRKDVEKWSSEIFLQLTNKPKKYKSLKLSSTYQLMIEHADGSLFEIERGRSLNPSTGQSKIISLSYIAGINKSTNSVAPVIIDNPVGLFSEEHRERVVNYLPQFGRQVIFMVTGADLGKEYQDIIKPFVNREYHLEDRADGIWNKTQIVKVD</sequence>
<dbReference type="PANTHER" id="PTHR32114">
    <property type="entry name" value="ABC TRANSPORTER ABCH.3"/>
    <property type="match status" value="1"/>
</dbReference>
<gene>
    <name evidence="6" type="ORF">EL26_04095</name>
</gene>
<keyword evidence="7" id="KW-1185">Reference proteome</keyword>
<dbReference type="Proteomes" id="UP000027931">
    <property type="component" value="Unassembled WGS sequence"/>
</dbReference>
<evidence type="ECO:0000256" key="4">
    <source>
        <dbReference type="SAM" id="Coils"/>
    </source>
</evidence>
<dbReference type="EMBL" id="JMIR01000003">
    <property type="protein sequence ID" value="KEO84707.1"/>
    <property type="molecule type" value="Genomic_DNA"/>
</dbReference>
<comment type="subunit">
    <text evidence="2">Heterodimer of SbcC and SbcD.</text>
</comment>
<evidence type="ECO:0000313" key="7">
    <source>
        <dbReference type="Proteomes" id="UP000027931"/>
    </source>
</evidence>
<dbReference type="PANTHER" id="PTHR32114:SF2">
    <property type="entry name" value="ABC TRANSPORTER ABCH.3"/>
    <property type="match status" value="1"/>
</dbReference>
<evidence type="ECO:0000259" key="5">
    <source>
        <dbReference type="Pfam" id="PF13476"/>
    </source>
</evidence>
<dbReference type="SUPFAM" id="SSF52540">
    <property type="entry name" value="P-loop containing nucleoside triphosphate hydrolases"/>
    <property type="match status" value="1"/>
</dbReference>
<dbReference type="OrthoDB" id="9795626at2"/>
<comment type="caution">
    <text evidence="6">The sequence shown here is derived from an EMBL/GenBank/DDBJ whole genome shotgun (WGS) entry which is preliminary data.</text>
</comment>
<dbReference type="RefSeq" id="WP_038084664.1">
    <property type="nucleotide sequence ID" value="NZ_JMIR01000003.1"/>
</dbReference>
<proteinExistence type="inferred from homology"/>
<keyword evidence="4" id="KW-0175">Coiled coil</keyword>
<organism evidence="6 7">
    <name type="scientific">Tumebacillus flagellatus</name>
    <dbReference type="NCBI Taxonomy" id="1157490"/>
    <lineage>
        <taxon>Bacteria</taxon>
        <taxon>Bacillati</taxon>
        <taxon>Bacillota</taxon>
        <taxon>Bacilli</taxon>
        <taxon>Bacillales</taxon>
        <taxon>Alicyclobacillaceae</taxon>
        <taxon>Tumebacillus</taxon>
    </lineage>
</organism>
<protein>
    <recommendedName>
        <fullName evidence="3">Nuclease SbcCD subunit C</fullName>
    </recommendedName>
</protein>
<evidence type="ECO:0000256" key="1">
    <source>
        <dbReference type="ARBA" id="ARBA00006930"/>
    </source>
</evidence>
<evidence type="ECO:0000313" key="6">
    <source>
        <dbReference type="EMBL" id="KEO84707.1"/>
    </source>
</evidence>
<feature type="coiled-coil region" evidence="4">
    <location>
        <begin position="387"/>
        <end position="494"/>
    </location>
</feature>
<dbReference type="eggNOG" id="COG1196">
    <property type="taxonomic scope" value="Bacteria"/>
</dbReference>
<dbReference type="GO" id="GO:0006302">
    <property type="term" value="P:double-strand break repair"/>
    <property type="evidence" value="ECO:0007669"/>
    <property type="project" value="InterPro"/>
</dbReference>
<dbReference type="GO" id="GO:0016887">
    <property type="term" value="F:ATP hydrolysis activity"/>
    <property type="evidence" value="ECO:0007669"/>
    <property type="project" value="InterPro"/>
</dbReference>
<dbReference type="InterPro" id="IPR038729">
    <property type="entry name" value="Rad50/SbcC_AAA"/>
</dbReference>
<reference evidence="6 7" key="1">
    <citation type="journal article" date="2013" name="Int. J. Syst. Evol. Microbiol.">
        <title>Tumebacillus flagellatus sp. nov., an alpha-amylase/pullulanase-producing bacterium isolated from cassava wastewater.</title>
        <authorList>
            <person name="Wang Q."/>
            <person name="Xie N."/>
            <person name="Qin Y."/>
            <person name="Shen N."/>
            <person name="Zhu J."/>
            <person name="Mi H."/>
            <person name="Huang R."/>
        </authorList>
    </citation>
    <scope>NUCLEOTIDE SEQUENCE [LARGE SCALE GENOMIC DNA]</scope>
    <source>
        <strain evidence="6 7">GST4</strain>
    </source>
</reference>
<feature type="domain" description="Rad50/SbcC-type AAA" evidence="5">
    <location>
        <begin position="5"/>
        <end position="262"/>
    </location>
</feature>